<protein>
    <submittedName>
        <fullName evidence="1">Uncharacterized protein</fullName>
    </submittedName>
</protein>
<dbReference type="EMBL" id="JAIWYP010000011">
    <property type="protein sequence ID" value="KAH3738626.1"/>
    <property type="molecule type" value="Genomic_DNA"/>
</dbReference>
<dbReference type="PANTHER" id="PTHR47018">
    <property type="entry name" value="CXC DOMAIN-CONTAINING PROTEIN-RELATED"/>
    <property type="match status" value="1"/>
</dbReference>
<reference evidence="1" key="1">
    <citation type="journal article" date="2019" name="bioRxiv">
        <title>The Genome of the Zebra Mussel, Dreissena polymorpha: A Resource for Invasive Species Research.</title>
        <authorList>
            <person name="McCartney M.A."/>
            <person name="Auch B."/>
            <person name="Kono T."/>
            <person name="Mallez S."/>
            <person name="Zhang Y."/>
            <person name="Obille A."/>
            <person name="Becker A."/>
            <person name="Abrahante J.E."/>
            <person name="Garbe J."/>
            <person name="Badalamenti J.P."/>
            <person name="Herman A."/>
            <person name="Mangelson H."/>
            <person name="Liachko I."/>
            <person name="Sullivan S."/>
            <person name="Sone E.D."/>
            <person name="Koren S."/>
            <person name="Silverstein K.A.T."/>
            <person name="Beckman K.B."/>
            <person name="Gohl D.M."/>
        </authorList>
    </citation>
    <scope>NUCLEOTIDE SEQUENCE</scope>
    <source>
        <strain evidence="1">Duluth1</strain>
        <tissue evidence="1">Whole animal</tissue>
    </source>
</reference>
<sequence length="124" mass="13563">MKICRNGVKVITINFGYGPILKDQNGGLPWFFALDHPNYARWLSIHVRDTLALGNVAPSIAKEFKKGHFVVKKTHHAVCAIAIDHAHKKNNKLVKGDGVVIGLTGNASYPKMVGMRSRNGSCGQ</sequence>
<dbReference type="Proteomes" id="UP000828390">
    <property type="component" value="Unassembled WGS sequence"/>
</dbReference>
<evidence type="ECO:0000313" key="2">
    <source>
        <dbReference type="Proteomes" id="UP000828390"/>
    </source>
</evidence>
<organism evidence="1 2">
    <name type="scientific">Dreissena polymorpha</name>
    <name type="common">Zebra mussel</name>
    <name type="synonym">Mytilus polymorpha</name>
    <dbReference type="NCBI Taxonomy" id="45954"/>
    <lineage>
        <taxon>Eukaryota</taxon>
        <taxon>Metazoa</taxon>
        <taxon>Spiralia</taxon>
        <taxon>Lophotrochozoa</taxon>
        <taxon>Mollusca</taxon>
        <taxon>Bivalvia</taxon>
        <taxon>Autobranchia</taxon>
        <taxon>Heteroconchia</taxon>
        <taxon>Euheterodonta</taxon>
        <taxon>Imparidentia</taxon>
        <taxon>Neoheterodontei</taxon>
        <taxon>Myida</taxon>
        <taxon>Dreissenoidea</taxon>
        <taxon>Dreissenidae</taxon>
        <taxon>Dreissena</taxon>
    </lineage>
</organism>
<name>A0A9D4I184_DREPO</name>
<proteinExistence type="predicted"/>
<reference evidence="1" key="2">
    <citation type="submission" date="2020-11" db="EMBL/GenBank/DDBJ databases">
        <authorList>
            <person name="McCartney M.A."/>
            <person name="Auch B."/>
            <person name="Kono T."/>
            <person name="Mallez S."/>
            <person name="Becker A."/>
            <person name="Gohl D.M."/>
            <person name="Silverstein K.A.T."/>
            <person name="Koren S."/>
            <person name="Bechman K.B."/>
            <person name="Herman A."/>
            <person name="Abrahante J.E."/>
            <person name="Garbe J."/>
        </authorList>
    </citation>
    <scope>NUCLEOTIDE SEQUENCE</scope>
    <source>
        <strain evidence="1">Duluth1</strain>
        <tissue evidence="1">Whole animal</tissue>
    </source>
</reference>
<comment type="caution">
    <text evidence="1">The sequence shown here is derived from an EMBL/GenBank/DDBJ whole genome shotgun (WGS) entry which is preliminary data.</text>
</comment>
<evidence type="ECO:0000313" key="1">
    <source>
        <dbReference type="EMBL" id="KAH3738626.1"/>
    </source>
</evidence>
<dbReference type="AlphaFoldDB" id="A0A9D4I184"/>
<gene>
    <name evidence="1" type="ORF">DPMN_045265</name>
</gene>
<dbReference type="PANTHER" id="PTHR47018:SF1">
    <property type="entry name" value="TESMIN_TSO1-LIKE CXC DOMAIN-CONTAINING PROTEIN"/>
    <property type="match status" value="1"/>
</dbReference>
<keyword evidence="2" id="KW-1185">Reference proteome</keyword>
<accession>A0A9D4I184</accession>